<dbReference type="InterPro" id="IPR002347">
    <property type="entry name" value="SDR_fam"/>
</dbReference>
<dbReference type="EMBL" id="KN847476">
    <property type="protein sequence ID" value="KIX07166.1"/>
    <property type="molecule type" value="Genomic_DNA"/>
</dbReference>
<dbReference type="VEuPathDB" id="FungiDB:Z518_01819"/>
<dbReference type="PRINTS" id="PR00081">
    <property type="entry name" value="GDHRDH"/>
</dbReference>
<evidence type="ECO:0000256" key="3">
    <source>
        <dbReference type="RuleBase" id="RU000363"/>
    </source>
</evidence>
<dbReference type="SUPFAM" id="SSF51735">
    <property type="entry name" value="NAD(P)-binding Rossmann-fold domains"/>
    <property type="match status" value="1"/>
</dbReference>
<proteinExistence type="inferred from homology"/>
<evidence type="ECO:0000256" key="2">
    <source>
        <dbReference type="ARBA" id="ARBA00023002"/>
    </source>
</evidence>
<dbReference type="HOGENOM" id="CLU_010194_5_2_1"/>
<accession>A0A0D2IVE5</accession>
<organism evidence="4 5">
    <name type="scientific">Rhinocladiella mackenziei CBS 650.93</name>
    <dbReference type="NCBI Taxonomy" id="1442369"/>
    <lineage>
        <taxon>Eukaryota</taxon>
        <taxon>Fungi</taxon>
        <taxon>Dikarya</taxon>
        <taxon>Ascomycota</taxon>
        <taxon>Pezizomycotina</taxon>
        <taxon>Eurotiomycetes</taxon>
        <taxon>Chaetothyriomycetidae</taxon>
        <taxon>Chaetothyriales</taxon>
        <taxon>Herpotrichiellaceae</taxon>
        <taxon>Rhinocladiella</taxon>
    </lineage>
</organism>
<dbReference type="AlphaFoldDB" id="A0A0D2IVE5"/>
<dbReference type="RefSeq" id="XP_013274302.1">
    <property type="nucleotide sequence ID" value="XM_013418848.1"/>
</dbReference>
<dbReference type="Proteomes" id="UP000053617">
    <property type="component" value="Unassembled WGS sequence"/>
</dbReference>
<keyword evidence="5" id="KW-1185">Reference proteome</keyword>
<dbReference type="OrthoDB" id="10253736at2759"/>
<dbReference type="PANTHER" id="PTHR24322">
    <property type="entry name" value="PKSB"/>
    <property type="match status" value="1"/>
</dbReference>
<dbReference type="GeneID" id="25289890"/>
<dbReference type="InterPro" id="IPR036291">
    <property type="entry name" value="NAD(P)-bd_dom_sf"/>
</dbReference>
<name>A0A0D2IVE5_9EURO</name>
<reference evidence="4 5" key="1">
    <citation type="submission" date="2015-01" db="EMBL/GenBank/DDBJ databases">
        <title>The Genome Sequence of Rhinocladiella mackenzie CBS 650.93.</title>
        <authorList>
            <consortium name="The Broad Institute Genomics Platform"/>
            <person name="Cuomo C."/>
            <person name="de Hoog S."/>
            <person name="Gorbushina A."/>
            <person name="Stielow B."/>
            <person name="Teixiera M."/>
            <person name="Abouelleil A."/>
            <person name="Chapman S.B."/>
            <person name="Priest M."/>
            <person name="Young S.K."/>
            <person name="Wortman J."/>
            <person name="Nusbaum C."/>
            <person name="Birren B."/>
        </authorList>
    </citation>
    <scope>NUCLEOTIDE SEQUENCE [LARGE SCALE GENOMIC DNA]</scope>
    <source>
        <strain evidence="4 5">CBS 650.93</strain>
    </source>
</reference>
<evidence type="ECO:0000313" key="5">
    <source>
        <dbReference type="Proteomes" id="UP000053617"/>
    </source>
</evidence>
<dbReference type="STRING" id="1442369.A0A0D2IVE5"/>
<dbReference type="Pfam" id="PF00106">
    <property type="entry name" value="adh_short"/>
    <property type="match status" value="1"/>
</dbReference>
<dbReference type="Gene3D" id="3.40.50.720">
    <property type="entry name" value="NAD(P)-binding Rossmann-like Domain"/>
    <property type="match status" value="1"/>
</dbReference>
<gene>
    <name evidence="4" type="ORF">Z518_01819</name>
</gene>
<protein>
    <submittedName>
        <fullName evidence="4">Rhinocladiella mackenziei CBS 650.93 unplaced genomic scaffold supercont1.2, whole genome shotgun sequence</fullName>
    </submittedName>
</protein>
<keyword evidence="2" id="KW-0560">Oxidoreductase</keyword>
<dbReference type="PRINTS" id="PR00080">
    <property type="entry name" value="SDRFAMILY"/>
</dbReference>
<dbReference type="GO" id="GO:0016616">
    <property type="term" value="F:oxidoreductase activity, acting on the CH-OH group of donors, NAD or NADP as acceptor"/>
    <property type="evidence" value="ECO:0007669"/>
    <property type="project" value="TreeGrafter"/>
</dbReference>
<dbReference type="PANTHER" id="PTHR24322:SF736">
    <property type="entry name" value="RETINOL DEHYDROGENASE 10"/>
    <property type="match status" value="1"/>
</dbReference>
<sequence>MAVLSTLSILPSTRTIIDNTLLSPFITGALLFYIKRNPSALDKLPWFPDLTLTLPFRLPLNIRNSVTLHASPPLKTLKFLFGLGLVLYVNRFLNRLALNYWHLQKQGVPWDFQAEGKETILITGGCSGFGREMVQMFAEQTRANILVLDIQDLPADMKDISRLTYYQTDLTSPSSITSTITTILNTSHPPPTVLINNAGIAQAHTILNTTDAYLEKIFRVNVLSHFTLIRLLLPVMMSQRKGHIVSLASMASYVGVASLVDYSATKAAVLGMHEGLVQELAHRYADHGGHCIQASIVHPIWARTPLIGSWEKELNKSGQHVLTARDVAGGAVRQVLSGRSGSVFFPQWMWMGTLLRFLPDWVALTQRATLHPATQTAEKDVAGQHTK</sequence>
<evidence type="ECO:0000313" key="4">
    <source>
        <dbReference type="EMBL" id="KIX07166.1"/>
    </source>
</evidence>
<comment type="similarity">
    <text evidence="1 3">Belongs to the short-chain dehydrogenases/reductases (SDR) family.</text>
</comment>
<evidence type="ECO:0000256" key="1">
    <source>
        <dbReference type="ARBA" id="ARBA00006484"/>
    </source>
</evidence>